<proteinExistence type="predicted"/>
<organism evidence="1 2">
    <name type="scientific">Natrinema versiforme JCM 10478</name>
    <dbReference type="NCBI Taxonomy" id="1227496"/>
    <lineage>
        <taxon>Archaea</taxon>
        <taxon>Methanobacteriati</taxon>
        <taxon>Methanobacteriota</taxon>
        <taxon>Stenosarchaea group</taxon>
        <taxon>Halobacteria</taxon>
        <taxon>Halobacteriales</taxon>
        <taxon>Natrialbaceae</taxon>
        <taxon>Natrinema</taxon>
    </lineage>
</organism>
<dbReference type="Proteomes" id="UP000011632">
    <property type="component" value="Unassembled WGS sequence"/>
</dbReference>
<reference evidence="1 2" key="1">
    <citation type="journal article" date="2014" name="PLoS Genet.">
        <title>Phylogenetically driven sequencing of extremely halophilic archaea reveals strategies for static and dynamic osmo-response.</title>
        <authorList>
            <person name="Becker E.A."/>
            <person name="Seitzer P.M."/>
            <person name="Tritt A."/>
            <person name="Larsen D."/>
            <person name="Krusor M."/>
            <person name="Yao A.I."/>
            <person name="Wu D."/>
            <person name="Madern D."/>
            <person name="Eisen J.A."/>
            <person name="Darling A.E."/>
            <person name="Facciotti M.T."/>
        </authorList>
    </citation>
    <scope>NUCLEOTIDE SEQUENCE [LARGE SCALE GENOMIC DNA]</scope>
    <source>
        <strain evidence="1 2">JCM 10478</strain>
    </source>
</reference>
<keyword evidence="2" id="KW-1185">Reference proteome</keyword>
<dbReference type="RefSeq" id="WP_006433272.1">
    <property type="nucleotide sequence ID" value="NZ_AOID01000064.1"/>
</dbReference>
<protein>
    <submittedName>
        <fullName evidence="1">Uncharacterized protein</fullName>
    </submittedName>
</protein>
<name>L9XQY7_9EURY</name>
<dbReference type="EMBL" id="AOID01000064">
    <property type="protein sequence ID" value="ELY62998.1"/>
    <property type="molecule type" value="Genomic_DNA"/>
</dbReference>
<evidence type="ECO:0000313" key="2">
    <source>
        <dbReference type="Proteomes" id="UP000011632"/>
    </source>
</evidence>
<evidence type="ECO:0000313" key="1">
    <source>
        <dbReference type="EMBL" id="ELY62998.1"/>
    </source>
</evidence>
<dbReference type="PATRIC" id="fig|1227496.3.peg.4170"/>
<dbReference type="OrthoDB" id="165318at2157"/>
<comment type="caution">
    <text evidence="1">The sequence shown here is derived from an EMBL/GenBank/DDBJ whole genome shotgun (WGS) entry which is preliminary data.</text>
</comment>
<dbReference type="AlphaFoldDB" id="L9XQY7"/>
<accession>L9XQY7</accession>
<sequence>MFFLAGRDRYTQRTLLHDIHDRLTNQPGCEDVRYRPSRRRPRYVIADIDPTTFLSDSYDAPTARLEIRFWYPAGVDYEYYRINWIEPDRNLMLGFHQDADHPDLGPCHIQLNYEDTPVDRHSTTFLNAHPLTILDDRLQQFPEAVKAINWENGTPSLPTWAVYTASSSSVS</sequence>
<gene>
    <name evidence="1" type="ORF">C489_20841</name>
</gene>